<accession>F0J544</accession>
<dbReference type="InterPro" id="IPR036736">
    <property type="entry name" value="ACP-like_sf"/>
</dbReference>
<dbReference type="RefSeq" id="WP_013640968.1">
    <property type="nucleotide sequence ID" value="NC_015186.1"/>
</dbReference>
<dbReference type="KEGG" id="amv:ACMV_30440"/>
<dbReference type="AlphaFoldDB" id="F0J544"/>
<organism evidence="1 2">
    <name type="scientific">Acidiphilium multivorum (strain DSM 11245 / JCM 8867 / NBRC 100883 / AIU 301)</name>
    <dbReference type="NCBI Taxonomy" id="926570"/>
    <lineage>
        <taxon>Bacteria</taxon>
        <taxon>Pseudomonadati</taxon>
        <taxon>Pseudomonadota</taxon>
        <taxon>Alphaproteobacteria</taxon>
        <taxon>Acetobacterales</taxon>
        <taxon>Acidocellaceae</taxon>
        <taxon>Acidiphilium</taxon>
    </lineage>
</organism>
<dbReference type="Gene3D" id="1.10.1200.10">
    <property type="entry name" value="ACP-like"/>
    <property type="match status" value="1"/>
</dbReference>
<keyword evidence="2" id="KW-1185">Reference proteome</keyword>
<dbReference type="EMBL" id="AP012035">
    <property type="protein sequence ID" value="BAJ82391.1"/>
    <property type="molecule type" value="Genomic_DNA"/>
</dbReference>
<sequence>MADQADDVSARVGMIFARLFPDLAPTEIARASTRTVRAWDSITTLSLIVEAEDEFGIVIGFDRMAAIESFSDLCHIVARLRREQLGRLSGSRLLH</sequence>
<name>F0J544_ACIMA</name>
<proteinExistence type="predicted"/>
<evidence type="ECO:0008006" key="3">
    <source>
        <dbReference type="Google" id="ProtNLM"/>
    </source>
</evidence>
<evidence type="ECO:0000313" key="1">
    <source>
        <dbReference type="EMBL" id="BAJ82391.1"/>
    </source>
</evidence>
<gene>
    <name evidence="1" type="ordered locus">ACMV_30440</name>
</gene>
<dbReference type="HOGENOM" id="CLU_2366491_0_0_5"/>
<dbReference type="Proteomes" id="UP000007100">
    <property type="component" value="Chromosome"/>
</dbReference>
<reference evidence="1 2" key="1">
    <citation type="submission" date="2010-12" db="EMBL/GenBank/DDBJ databases">
        <title>Whole genome sequence of Acidiphilium multivorum AIU301.</title>
        <authorList>
            <person name="Narita-Yamada S."/>
            <person name="Nakamura S."/>
            <person name="Ito N."/>
            <person name="Takarada H."/>
            <person name="Katano Y."/>
            <person name="Nakazawa H."/>
            <person name="Hosoyama A."/>
            <person name="Yamada R."/>
            <person name="Fujita N."/>
        </authorList>
    </citation>
    <scope>NUCLEOTIDE SEQUENCE [LARGE SCALE GENOMIC DNA]</scope>
    <source>
        <strain evidence="2">DSM 11245 / JCM 8867 / AIU301</strain>
    </source>
</reference>
<dbReference type="SUPFAM" id="SSF47336">
    <property type="entry name" value="ACP-like"/>
    <property type="match status" value="1"/>
</dbReference>
<protein>
    <recommendedName>
        <fullName evidence="3">Acyl carrier protein</fullName>
    </recommendedName>
</protein>
<evidence type="ECO:0000313" key="2">
    <source>
        <dbReference type="Proteomes" id="UP000007100"/>
    </source>
</evidence>